<dbReference type="AlphaFoldDB" id="A0A6A6WVK5"/>
<keyword evidence="2" id="KW-1185">Reference proteome</keyword>
<accession>A0A6A6WVK5</accession>
<name>A0A6A6WVK5_9PLEO</name>
<proteinExistence type="predicted"/>
<protein>
    <submittedName>
        <fullName evidence="1">Uncharacterized protein</fullName>
    </submittedName>
</protein>
<organism evidence="1 2">
    <name type="scientific">Melanomma pulvis-pyrius CBS 109.77</name>
    <dbReference type="NCBI Taxonomy" id="1314802"/>
    <lineage>
        <taxon>Eukaryota</taxon>
        <taxon>Fungi</taxon>
        <taxon>Dikarya</taxon>
        <taxon>Ascomycota</taxon>
        <taxon>Pezizomycotina</taxon>
        <taxon>Dothideomycetes</taxon>
        <taxon>Pleosporomycetidae</taxon>
        <taxon>Pleosporales</taxon>
        <taxon>Melanommataceae</taxon>
        <taxon>Melanomma</taxon>
    </lineage>
</organism>
<dbReference type="EMBL" id="MU002265">
    <property type="protein sequence ID" value="KAF2787921.1"/>
    <property type="molecule type" value="Genomic_DNA"/>
</dbReference>
<evidence type="ECO:0000313" key="2">
    <source>
        <dbReference type="Proteomes" id="UP000799757"/>
    </source>
</evidence>
<reference evidence="1" key="1">
    <citation type="journal article" date="2020" name="Stud. Mycol.">
        <title>101 Dothideomycetes genomes: a test case for predicting lifestyles and emergence of pathogens.</title>
        <authorList>
            <person name="Haridas S."/>
            <person name="Albert R."/>
            <person name="Binder M."/>
            <person name="Bloem J."/>
            <person name="Labutti K."/>
            <person name="Salamov A."/>
            <person name="Andreopoulos B."/>
            <person name="Baker S."/>
            <person name="Barry K."/>
            <person name="Bills G."/>
            <person name="Bluhm B."/>
            <person name="Cannon C."/>
            <person name="Castanera R."/>
            <person name="Culley D."/>
            <person name="Daum C."/>
            <person name="Ezra D."/>
            <person name="Gonzalez J."/>
            <person name="Henrissat B."/>
            <person name="Kuo A."/>
            <person name="Liang C."/>
            <person name="Lipzen A."/>
            <person name="Lutzoni F."/>
            <person name="Magnuson J."/>
            <person name="Mondo S."/>
            <person name="Nolan M."/>
            <person name="Ohm R."/>
            <person name="Pangilinan J."/>
            <person name="Park H.-J."/>
            <person name="Ramirez L."/>
            <person name="Alfaro M."/>
            <person name="Sun H."/>
            <person name="Tritt A."/>
            <person name="Yoshinaga Y."/>
            <person name="Zwiers L.-H."/>
            <person name="Turgeon B."/>
            <person name="Goodwin S."/>
            <person name="Spatafora J."/>
            <person name="Crous P."/>
            <person name="Grigoriev I."/>
        </authorList>
    </citation>
    <scope>NUCLEOTIDE SEQUENCE</scope>
    <source>
        <strain evidence="1">CBS 109.77</strain>
    </source>
</reference>
<evidence type="ECO:0000313" key="1">
    <source>
        <dbReference type="EMBL" id="KAF2787921.1"/>
    </source>
</evidence>
<sequence>MQNPRRLRSPAPAVVFVASAPLNGRLLNMALAAFLDARHAATFTPLRVEHSRSRLISRSTCIRTWLYRPPSPSLAIGPRYLGNSRINLSLRMRRDCTTSHRIALSRLRFGAD</sequence>
<gene>
    <name evidence="1" type="ORF">K505DRAFT_329320</name>
</gene>
<dbReference type="Proteomes" id="UP000799757">
    <property type="component" value="Unassembled WGS sequence"/>
</dbReference>